<protein>
    <submittedName>
        <fullName evidence="1">Uncharacterized protein</fullName>
    </submittedName>
</protein>
<keyword evidence="2" id="KW-1185">Reference proteome</keyword>
<organism evidence="1 2">
    <name type="scientific">Mya arenaria</name>
    <name type="common">Soft-shell clam</name>
    <dbReference type="NCBI Taxonomy" id="6604"/>
    <lineage>
        <taxon>Eukaryota</taxon>
        <taxon>Metazoa</taxon>
        <taxon>Spiralia</taxon>
        <taxon>Lophotrochozoa</taxon>
        <taxon>Mollusca</taxon>
        <taxon>Bivalvia</taxon>
        <taxon>Autobranchia</taxon>
        <taxon>Heteroconchia</taxon>
        <taxon>Euheterodonta</taxon>
        <taxon>Imparidentia</taxon>
        <taxon>Neoheterodontei</taxon>
        <taxon>Myida</taxon>
        <taxon>Myoidea</taxon>
        <taxon>Myidae</taxon>
        <taxon>Mya</taxon>
    </lineage>
</organism>
<dbReference type="EMBL" id="CP111014">
    <property type="protein sequence ID" value="WAQ98895.1"/>
    <property type="molecule type" value="Genomic_DNA"/>
</dbReference>
<reference evidence="1" key="1">
    <citation type="submission" date="2022-11" db="EMBL/GenBank/DDBJ databases">
        <title>Centuries of genome instability and evolution in soft-shell clam transmissible cancer (bioRxiv).</title>
        <authorList>
            <person name="Hart S.F.M."/>
            <person name="Yonemitsu M.A."/>
            <person name="Giersch R.M."/>
            <person name="Beal B.F."/>
            <person name="Arriagada G."/>
            <person name="Davis B.W."/>
            <person name="Ostrander E.A."/>
            <person name="Goff S.P."/>
            <person name="Metzger M.J."/>
        </authorList>
    </citation>
    <scope>NUCLEOTIDE SEQUENCE</scope>
    <source>
        <strain evidence="1">MELC-2E11</strain>
        <tissue evidence="1">Siphon/mantle</tissue>
    </source>
</reference>
<name>A0ABY7DQE3_MYAAR</name>
<evidence type="ECO:0000313" key="1">
    <source>
        <dbReference type="EMBL" id="WAQ98895.1"/>
    </source>
</evidence>
<proteinExistence type="predicted"/>
<dbReference type="Proteomes" id="UP001164746">
    <property type="component" value="Chromosome 3"/>
</dbReference>
<gene>
    <name evidence="1" type="ORF">MAR_023268</name>
</gene>
<accession>A0ABY7DQE3</accession>
<evidence type="ECO:0000313" key="2">
    <source>
        <dbReference type="Proteomes" id="UP001164746"/>
    </source>
</evidence>
<sequence>MLPEDGDSCIDIIEREKAFTLVLVMITVERDQTKSSENRIYKTEDTHFFSCLYCVLIRSGFPLTLWIQTHLH</sequence>